<dbReference type="InterPro" id="IPR028082">
    <property type="entry name" value="Peripla_BP_I"/>
</dbReference>
<keyword evidence="3" id="KW-0804">Transcription</keyword>
<feature type="domain" description="HTH lacI-type" evidence="4">
    <location>
        <begin position="25"/>
        <end position="79"/>
    </location>
</feature>
<gene>
    <name evidence="5" type="ORF">GCM10022197_08510</name>
</gene>
<dbReference type="Pfam" id="PF00356">
    <property type="entry name" value="LacI"/>
    <property type="match status" value="1"/>
</dbReference>
<evidence type="ECO:0000313" key="6">
    <source>
        <dbReference type="Proteomes" id="UP001500767"/>
    </source>
</evidence>
<dbReference type="PANTHER" id="PTHR30146">
    <property type="entry name" value="LACI-RELATED TRANSCRIPTIONAL REPRESSOR"/>
    <property type="match status" value="1"/>
</dbReference>
<protein>
    <submittedName>
        <fullName evidence="5">LacI family DNA-binding transcriptional regulator</fullName>
    </submittedName>
</protein>
<sequence length="355" mass="37992">MSEPGRPDLPDGTEDAHLAAGARQPTIKTIAAAAGVGVGTVSRVLSGRGYVSLDTRAKVEEAVRELRYRPSAIGRGLKEQRTKNIGLLVADVSNSYYGDFAKGVLAEARHLDRHVIVGSSDDDAAAEREYVELFLEQRVEGIIAFPSSENLGVWREAKELGVNLVFADRVLDGLDVPSVVVDNHDGAYALTEYLIVLGHRRIGYLGGPREVSSGREREQGYRDAHADAGLEVVEELVVPSHFTRRNAFANALRILGAEPLPTALVASNNILGEAAIGAVRHLGLDIPDDLSVVMFDDVPWATLVTPPITVVTQPARRLGREAARLVVRAASAPGSVLVRTELVVRSSAAPPRATA</sequence>
<dbReference type="InterPro" id="IPR046335">
    <property type="entry name" value="LacI/GalR-like_sensor"/>
</dbReference>
<keyword evidence="1" id="KW-0805">Transcription regulation</keyword>
<dbReference type="RefSeq" id="WP_204912090.1">
    <property type="nucleotide sequence ID" value="NZ_BAAAYR010000001.1"/>
</dbReference>
<dbReference type="CDD" id="cd06267">
    <property type="entry name" value="PBP1_LacI_sugar_binding-like"/>
    <property type="match status" value="1"/>
</dbReference>
<evidence type="ECO:0000256" key="3">
    <source>
        <dbReference type="ARBA" id="ARBA00023163"/>
    </source>
</evidence>
<keyword evidence="6" id="KW-1185">Reference proteome</keyword>
<dbReference type="Gene3D" id="3.40.50.2300">
    <property type="match status" value="2"/>
</dbReference>
<reference evidence="6" key="1">
    <citation type="journal article" date="2019" name="Int. J. Syst. Evol. Microbiol.">
        <title>The Global Catalogue of Microorganisms (GCM) 10K type strain sequencing project: providing services to taxonomists for standard genome sequencing and annotation.</title>
        <authorList>
            <consortium name="The Broad Institute Genomics Platform"/>
            <consortium name="The Broad Institute Genome Sequencing Center for Infectious Disease"/>
            <person name="Wu L."/>
            <person name="Ma J."/>
        </authorList>
    </citation>
    <scope>NUCLEOTIDE SEQUENCE [LARGE SCALE GENOMIC DNA]</scope>
    <source>
        <strain evidence="6">JCM 16540</strain>
    </source>
</reference>
<dbReference type="PANTHER" id="PTHR30146:SF109">
    <property type="entry name" value="HTH-TYPE TRANSCRIPTIONAL REGULATOR GALS"/>
    <property type="match status" value="1"/>
</dbReference>
<dbReference type="SUPFAM" id="SSF47413">
    <property type="entry name" value="lambda repressor-like DNA-binding domains"/>
    <property type="match status" value="1"/>
</dbReference>
<dbReference type="Gene3D" id="1.10.260.40">
    <property type="entry name" value="lambda repressor-like DNA-binding domains"/>
    <property type="match status" value="1"/>
</dbReference>
<dbReference type="GO" id="GO:0003677">
    <property type="term" value="F:DNA binding"/>
    <property type="evidence" value="ECO:0007669"/>
    <property type="project" value="UniProtKB-KW"/>
</dbReference>
<evidence type="ECO:0000313" key="5">
    <source>
        <dbReference type="EMBL" id="GAA3555636.1"/>
    </source>
</evidence>
<evidence type="ECO:0000256" key="1">
    <source>
        <dbReference type="ARBA" id="ARBA00023015"/>
    </source>
</evidence>
<comment type="caution">
    <text evidence="5">The sequence shown here is derived from an EMBL/GenBank/DDBJ whole genome shotgun (WGS) entry which is preliminary data.</text>
</comment>
<dbReference type="EMBL" id="BAAAYR010000001">
    <property type="protein sequence ID" value="GAA3555636.1"/>
    <property type="molecule type" value="Genomic_DNA"/>
</dbReference>
<organism evidence="5 6">
    <name type="scientific">Microlunatus spumicola</name>
    <dbReference type="NCBI Taxonomy" id="81499"/>
    <lineage>
        <taxon>Bacteria</taxon>
        <taxon>Bacillati</taxon>
        <taxon>Actinomycetota</taxon>
        <taxon>Actinomycetes</taxon>
        <taxon>Propionibacteriales</taxon>
        <taxon>Propionibacteriaceae</taxon>
        <taxon>Microlunatus</taxon>
    </lineage>
</organism>
<name>A0ABP6WU62_9ACTN</name>
<dbReference type="Proteomes" id="UP001500767">
    <property type="component" value="Unassembled WGS sequence"/>
</dbReference>
<evidence type="ECO:0000256" key="2">
    <source>
        <dbReference type="ARBA" id="ARBA00023125"/>
    </source>
</evidence>
<evidence type="ECO:0000259" key="4">
    <source>
        <dbReference type="PROSITE" id="PS50932"/>
    </source>
</evidence>
<dbReference type="Pfam" id="PF13377">
    <property type="entry name" value="Peripla_BP_3"/>
    <property type="match status" value="1"/>
</dbReference>
<keyword evidence="2 5" id="KW-0238">DNA-binding</keyword>
<dbReference type="SUPFAM" id="SSF53822">
    <property type="entry name" value="Periplasmic binding protein-like I"/>
    <property type="match status" value="1"/>
</dbReference>
<dbReference type="CDD" id="cd01392">
    <property type="entry name" value="HTH_LacI"/>
    <property type="match status" value="1"/>
</dbReference>
<dbReference type="SMART" id="SM00354">
    <property type="entry name" value="HTH_LACI"/>
    <property type="match status" value="1"/>
</dbReference>
<dbReference type="InterPro" id="IPR000843">
    <property type="entry name" value="HTH_LacI"/>
</dbReference>
<proteinExistence type="predicted"/>
<accession>A0ABP6WU62</accession>
<dbReference type="PROSITE" id="PS50932">
    <property type="entry name" value="HTH_LACI_2"/>
    <property type="match status" value="1"/>
</dbReference>
<dbReference type="InterPro" id="IPR010982">
    <property type="entry name" value="Lambda_DNA-bd_dom_sf"/>
</dbReference>